<keyword evidence="3 5" id="KW-0131">Cell cycle</keyword>
<dbReference type="HAMAP" id="MF_01420">
    <property type="entry name" value="HTH_type_WhiA"/>
    <property type="match status" value="1"/>
</dbReference>
<evidence type="ECO:0000256" key="2">
    <source>
        <dbReference type="ARBA" id="ARBA00023125"/>
    </source>
</evidence>
<name>A0AAP4BTT8_9CORY</name>
<feature type="domain" description="Sporulation transcription regulator WhiA N-terminal" evidence="8">
    <location>
        <begin position="20"/>
        <end position="104"/>
    </location>
</feature>
<proteinExistence type="inferred from homology"/>
<dbReference type="Pfam" id="PF10298">
    <property type="entry name" value="WhiA_N"/>
    <property type="match status" value="1"/>
</dbReference>
<evidence type="ECO:0000256" key="4">
    <source>
        <dbReference type="ARBA" id="ARBA00068775"/>
    </source>
</evidence>
<evidence type="ECO:0000259" key="9">
    <source>
        <dbReference type="Pfam" id="PF14527"/>
    </source>
</evidence>
<dbReference type="Pfam" id="PF02650">
    <property type="entry name" value="HTH_WhiA"/>
    <property type="match status" value="1"/>
</dbReference>
<dbReference type="GO" id="GO:0051301">
    <property type="term" value="P:cell division"/>
    <property type="evidence" value="ECO:0007669"/>
    <property type="project" value="UniProtKB-UniRule"/>
</dbReference>
<dbReference type="GO" id="GO:0043937">
    <property type="term" value="P:regulation of sporulation"/>
    <property type="evidence" value="ECO:0007669"/>
    <property type="project" value="InterPro"/>
</dbReference>
<evidence type="ECO:0000256" key="3">
    <source>
        <dbReference type="ARBA" id="ARBA00023306"/>
    </source>
</evidence>
<evidence type="ECO:0000313" key="10">
    <source>
        <dbReference type="EMBL" id="MDK4299735.1"/>
    </source>
</evidence>
<evidence type="ECO:0000256" key="1">
    <source>
        <dbReference type="ARBA" id="ARBA00022618"/>
    </source>
</evidence>
<dbReference type="Proteomes" id="UP001243856">
    <property type="component" value="Unassembled WGS sequence"/>
</dbReference>
<dbReference type="FunFam" id="3.10.28.10:FF:000001">
    <property type="entry name" value="Probable cell division protein WhiA"/>
    <property type="match status" value="1"/>
</dbReference>
<dbReference type="InterPro" id="IPR039518">
    <property type="entry name" value="WhiA_LAGLIDADG_dom"/>
</dbReference>
<comment type="similarity">
    <text evidence="5">Belongs to the WhiA family.</text>
</comment>
<evidence type="ECO:0000259" key="7">
    <source>
        <dbReference type="Pfam" id="PF02650"/>
    </source>
</evidence>
<comment type="function">
    <text evidence="5">Involved in cell division and chromosome segregation.</text>
</comment>
<dbReference type="EMBL" id="JASNVP010000002">
    <property type="protein sequence ID" value="MDK4325416.1"/>
    <property type="molecule type" value="Genomic_DNA"/>
</dbReference>
<dbReference type="AlphaFoldDB" id="A0AAP4BTT8"/>
<feature type="domain" description="Sporulation regulator WhiA C-terminal" evidence="7">
    <location>
        <begin position="222"/>
        <end position="303"/>
    </location>
</feature>
<sequence length="345" mass="37288">MGLTDQVKEELTRVVPAKQSARSAEVAAILRLAGTMEIVGDILTIEVELSSLSVAQRLANDLEELFNITIRPTAAGPASAQKNPRYQLSITRNAKMIARRLGLVTKSGHAVVGLPPQVISGTIADNEAAWRGAFLAQGVLTEPGRSSSLEVSCPCQEAALALVGCARRLGIAAKTKESRGTDRVVIRDGEAIGALLSRMGAQVTRLEWDEKRLRREARASQNRLANFDDANLRRSARAAVTAAARVHRAMEILGDEVPEHLADAGNLRVKYRQASLEELGKLGDPQMTKDAVAGRIRRLLSMADKRAEELGIPDTSEGIDEDLFDDDFAATEHNNHSNDSESAEN</sequence>
<evidence type="ECO:0000256" key="6">
    <source>
        <dbReference type="SAM" id="MobiDB-lite"/>
    </source>
</evidence>
<feature type="region of interest" description="Disordered" evidence="6">
    <location>
        <begin position="307"/>
        <end position="345"/>
    </location>
</feature>
<reference evidence="11 13" key="1">
    <citation type="submission" date="2023-05" db="EMBL/GenBank/DDBJ databases">
        <title>Metabolic capabilities are highly conserved among human nasal-associated Corynebacterium species in pangenomic analyses.</title>
        <authorList>
            <person name="Tran T.H."/>
            <person name="Roberts A.Q."/>
            <person name="Escapa I.F."/>
            <person name="Gao W."/>
            <person name="Conlan S."/>
            <person name="Kong H."/>
            <person name="Segre J.A."/>
            <person name="Kelly M.S."/>
            <person name="Lemon K.P."/>
        </authorList>
    </citation>
    <scope>NUCLEOTIDE SEQUENCE</scope>
    <source>
        <strain evidence="11">KPL2654</strain>
        <strain evidence="10 13">KPL2811</strain>
    </source>
</reference>
<dbReference type="GeneID" id="64187273"/>
<evidence type="ECO:0000313" key="12">
    <source>
        <dbReference type="Proteomes" id="UP001226160"/>
    </source>
</evidence>
<dbReference type="Gene3D" id="3.10.28.10">
    <property type="entry name" value="Homing endonucleases"/>
    <property type="match status" value="1"/>
</dbReference>
<evidence type="ECO:0000313" key="13">
    <source>
        <dbReference type="Proteomes" id="UP001243856"/>
    </source>
</evidence>
<evidence type="ECO:0000259" key="8">
    <source>
        <dbReference type="Pfam" id="PF10298"/>
    </source>
</evidence>
<keyword evidence="13" id="KW-1185">Reference proteome</keyword>
<evidence type="ECO:0000256" key="5">
    <source>
        <dbReference type="HAMAP-Rule" id="MF_01420"/>
    </source>
</evidence>
<keyword evidence="2 5" id="KW-0238">DNA-binding</keyword>
<keyword evidence="1 5" id="KW-0132">Cell division</keyword>
<organism evidence="11 12">
    <name type="scientific">Corynebacterium propinquum</name>
    <dbReference type="NCBI Taxonomy" id="43769"/>
    <lineage>
        <taxon>Bacteria</taxon>
        <taxon>Bacillati</taxon>
        <taxon>Actinomycetota</taxon>
        <taxon>Actinomycetes</taxon>
        <taxon>Mycobacteriales</taxon>
        <taxon>Corynebacteriaceae</taxon>
        <taxon>Corynebacterium</taxon>
    </lineage>
</organism>
<dbReference type="InterPro" id="IPR018478">
    <property type="entry name" value="Sporu_reg_WhiA_N_dom"/>
</dbReference>
<feature type="compositionally biased region" description="Acidic residues" evidence="6">
    <location>
        <begin position="317"/>
        <end position="329"/>
    </location>
</feature>
<gene>
    <name evidence="5 11" type="primary">whiA</name>
    <name evidence="10" type="ORF">QPX45_00465</name>
    <name evidence="11" type="ORF">QPX54_02655</name>
</gene>
<evidence type="ECO:0000313" key="11">
    <source>
        <dbReference type="EMBL" id="MDK4325416.1"/>
    </source>
</evidence>
<dbReference type="NCBIfam" id="TIGR00647">
    <property type="entry name" value="DNA_bind_WhiA"/>
    <property type="match status" value="1"/>
</dbReference>
<accession>A0AAP4BTT8</accession>
<dbReference type="InterPro" id="IPR027434">
    <property type="entry name" value="Homing_endonucl"/>
</dbReference>
<dbReference type="RefSeq" id="WP_018119599.1">
    <property type="nucleotide sequence ID" value="NZ_CABIYR010000002.1"/>
</dbReference>
<dbReference type="Pfam" id="PF14527">
    <property type="entry name" value="LAGLIDADG_WhiA"/>
    <property type="match status" value="1"/>
</dbReference>
<feature type="domain" description="WhiA LAGLIDADG-like" evidence="9">
    <location>
        <begin position="127"/>
        <end position="218"/>
    </location>
</feature>
<dbReference type="Proteomes" id="UP001226160">
    <property type="component" value="Unassembled WGS sequence"/>
</dbReference>
<dbReference type="PANTHER" id="PTHR37307">
    <property type="entry name" value="CELL DIVISION PROTEIN WHIA-RELATED"/>
    <property type="match status" value="1"/>
</dbReference>
<dbReference type="InterPro" id="IPR003802">
    <property type="entry name" value="Sporulation_regulator_WhiA"/>
</dbReference>
<dbReference type="InterPro" id="IPR023054">
    <property type="entry name" value="Sporulation_regulator_WhiA_C"/>
</dbReference>
<dbReference type="PANTHER" id="PTHR37307:SF1">
    <property type="entry name" value="CELL DIVISION PROTEIN WHIA-RELATED"/>
    <property type="match status" value="1"/>
</dbReference>
<dbReference type="GO" id="GO:0003677">
    <property type="term" value="F:DNA binding"/>
    <property type="evidence" value="ECO:0007669"/>
    <property type="project" value="UniProtKB-UniRule"/>
</dbReference>
<protein>
    <recommendedName>
        <fullName evidence="4 5">Probable cell division protein WhiA</fullName>
    </recommendedName>
</protein>
<dbReference type="EMBL" id="JASNVK010000001">
    <property type="protein sequence ID" value="MDK4299735.1"/>
    <property type="molecule type" value="Genomic_DNA"/>
</dbReference>
<comment type="caution">
    <text evidence="11">The sequence shown here is derived from an EMBL/GenBank/DDBJ whole genome shotgun (WGS) entry which is preliminary data.</text>
</comment>